<keyword evidence="7 11" id="KW-0132">Cell division</keyword>
<evidence type="ECO:0000256" key="3">
    <source>
        <dbReference type="ARBA" id="ARBA00009471"/>
    </source>
</evidence>
<dbReference type="GO" id="GO:0000796">
    <property type="term" value="C:condensin complex"/>
    <property type="evidence" value="ECO:0007669"/>
    <property type="project" value="InterPro"/>
</dbReference>
<dbReference type="InterPro" id="IPR022816">
    <property type="entry name" value="Condensin_barren_su2"/>
</dbReference>
<evidence type="ECO:0000256" key="11">
    <source>
        <dbReference type="PIRNR" id="PIRNR017126"/>
    </source>
</evidence>
<comment type="function">
    <text evidence="11">Regulatory subunit of the condensin complex, a complex required for conversion of interphase chromatin into mitotic-like condense chromosomes.</text>
</comment>
<evidence type="ECO:0000256" key="12">
    <source>
        <dbReference type="SAM" id="MobiDB-lite"/>
    </source>
</evidence>
<dbReference type="Pfam" id="PF05786">
    <property type="entry name" value="Cnd2"/>
    <property type="match status" value="1"/>
</dbReference>
<feature type="region of interest" description="Disordered" evidence="12">
    <location>
        <begin position="181"/>
        <end position="206"/>
    </location>
</feature>
<dbReference type="EMBL" id="JYKN01003475">
    <property type="protein sequence ID" value="KKK12370.1"/>
    <property type="molecule type" value="Genomic_DNA"/>
</dbReference>
<organism evidence="13 14">
    <name type="scientific">Aspergillus ochraceoroseus</name>
    <dbReference type="NCBI Taxonomy" id="138278"/>
    <lineage>
        <taxon>Eukaryota</taxon>
        <taxon>Fungi</taxon>
        <taxon>Dikarya</taxon>
        <taxon>Ascomycota</taxon>
        <taxon>Pezizomycotina</taxon>
        <taxon>Eurotiomycetes</taxon>
        <taxon>Eurotiomycetidae</taxon>
        <taxon>Eurotiales</taxon>
        <taxon>Aspergillaceae</taxon>
        <taxon>Aspergillus</taxon>
        <taxon>Aspergillus subgen. Nidulantes</taxon>
    </lineage>
</organism>
<evidence type="ECO:0000256" key="6">
    <source>
        <dbReference type="ARBA" id="ARBA00022490"/>
    </source>
</evidence>
<comment type="caution">
    <text evidence="13">The sequence shown here is derived from an EMBL/GenBank/DDBJ whole genome shotgun (WGS) entry which is preliminary data.</text>
</comment>
<accession>A0A0F8W388</accession>
<evidence type="ECO:0000256" key="1">
    <source>
        <dbReference type="ARBA" id="ARBA00004286"/>
    </source>
</evidence>
<sequence length="884" mass="96936">MPRVSKHRRSNGASTPHKNSPLKIPLNDDMGEKAARMEARQARHDRQMDQIKAAVKTPMPPRRYSAFDRAGSMSPATPRGSGHRHRESDADGLRGVTPMKRVPILANFEEWMKMATDNKINANNSWNFALIDYFHDMSLLKEGDGVNFQKASCTLDGCVKIYTSRVDSVATETGKLLSGLADSRDRKTRETEAEGEGGEEDEEDDFEMANQRLPYLQRSHEATLAPSFASLQLKKFELEFSVDPLFKKASADFDEGGAKGLLLNHLSIDSHGRIVFDSSDDATEESSKDADDARQDSEEPERSGSSTPQPPPAKQARTDIFEDDMEIDITPLASQFFPDLERLDAQDICPSLKNFDLGDPSGSLDIPLLKAPEEWRHDKAHEGGHPSNETSGIMLDDDNAVGFDDDDDASLTGFDLSGDTGFGDGGEAWAREAALEPMLKVHRVDLEGDEKGDEMDLDNDDAYAISLNHQPSNRDHENILSYFDNALQKNWAGPEHWKIRRIKESTAATAANAGPKPRKEKEPFEIDFSAPLDPAVAELVYTPASSNSTISLPKTQWKTKGRNLLPDDKHFNSRQLLRLFLKPKARMGSRKLIGPRSFNQRRQEQTSGNGEMDEAFWANHKTEENPAGDEDAVAGAYDANFFADDDGLAFPNGIGLDDDDDNLPFADAREMLSPAADGRPGTSVGESGGASGLAALLNMVGATPGGSSLQSGAGGFGSQLVTQGGRRARPDYVAYARVAKKVDVRRLKQEMWKGMGDRLIASMDSGPATRTMDRIPDDEEMEDDGPPTPTPMDKTVPLGPNLDSLKDDGELRFTDIMNSLKTVYPTEALRDISTSFGFICLLHLANEQGLVLQNDDGSNNLGQGTLEEIFVRRDANAVVQEGGM</sequence>
<comment type="subcellular location">
    <subcellularLocation>
        <location evidence="1">Chromosome</location>
    </subcellularLocation>
    <subcellularLocation>
        <location evidence="2">Cytoplasm</location>
    </subcellularLocation>
</comment>
<dbReference type="GO" id="GO:0007076">
    <property type="term" value="P:mitotic chromosome condensation"/>
    <property type="evidence" value="ECO:0007669"/>
    <property type="project" value="InterPro"/>
</dbReference>
<evidence type="ECO:0000313" key="14">
    <source>
        <dbReference type="Proteomes" id="UP000034947"/>
    </source>
</evidence>
<evidence type="ECO:0000256" key="7">
    <source>
        <dbReference type="ARBA" id="ARBA00022618"/>
    </source>
</evidence>
<keyword evidence="9 11" id="KW-0226">DNA condensation</keyword>
<keyword evidence="10 11" id="KW-0131">Cell cycle</keyword>
<dbReference type="AlphaFoldDB" id="A0A0F8W388"/>
<evidence type="ECO:0000313" key="13">
    <source>
        <dbReference type="EMBL" id="KKK12370.1"/>
    </source>
</evidence>
<gene>
    <name evidence="13" type="ORF">AOCH_006817</name>
</gene>
<evidence type="ECO:0000256" key="4">
    <source>
        <dbReference type="ARBA" id="ARBA00016065"/>
    </source>
</evidence>
<feature type="compositionally biased region" description="Basic residues" evidence="12">
    <location>
        <begin position="1"/>
        <end position="10"/>
    </location>
</feature>
<feature type="region of interest" description="Disordered" evidence="12">
    <location>
        <begin position="278"/>
        <end position="315"/>
    </location>
</feature>
<feature type="compositionally biased region" description="Basic and acidic residues" evidence="12">
    <location>
        <begin position="285"/>
        <end position="302"/>
    </location>
</feature>
<evidence type="ECO:0000256" key="5">
    <source>
        <dbReference type="ARBA" id="ARBA00022454"/>
    </source>
</evidence>
<feature type="region of interest" description="Disordered" evidence="12">
    <location>
        <begin position="61"/>
        <end position="94"/>
    </location>
</feature>
<dbReference type="PANTHER" id="PTHR13108:SF9">
    <property type="entry name" value="CONDENSIN COMPLEX SUBUNIT 2"/>
    <property type="match status" value="1"/>
</dbReference>
<dbReference type="VEuPathDB" id="FungiDB:P175DRAFT_0441195"/>
<protein>
    <recommendedName>
        <fullName evidence="4 11">Condensin complex subunit 2</fullName>
    </recommendedName>
</protein>
<keyword evidence="14" id="KW-1185">Reference proteome</keyword>
<evidence type="ECO:0000256" key="9">
    <source>
        <dbReference type="ARBA" id="ARBA00023067"/>
    </source>
</evidence>
<feature type="compositionally biased region" description="Acidic residues" evidence="12">
    <location>
        <begin position="193"/>
        <end position="206"/>
    </location>
</feature>
<dbReference type="GO" id="GO:0003682">
    <property type="term" value="F:chromatin binding"/>
    <property type="evidence" value="ECO:0007669"/>
    <property type="project" value="TreeGrafter"/>
</dbReference>
<feature type="region of interest" description="Disordered" evidence="12">
    <location>
        <begin position="1"/>
        <end position="29"/>
    </location>
</feature>
<keyword evidence="5" id="KW-0158">Chromosome</keyword>
<dbReference type="OrthoDB" id="362021at2759"/>
<comment type="similarity">
    <text evidence="3 11">Belongs to the CND2 (condensin subunit 2) family.</text>
</comment>
<evidence type="ECO:0000256" key="8">
    <source>
        <dbReference type="ARBA" id="ARBA00022776"/>
    </source>
</evidence>
<feature type="compositionally biased region" description="Basic and acidic residues" evidence="12">
    <location>
        <begin position="182"/>
        <end position="192"/>
    </location>
</feature>
<dbReference type="PIRSF" id="PIRSF017126">
    <property type="entry name" value="Condensin_H"/>
    <property type="match status" value="1"/>
</dbReference>
<keyword evidence="8 11" id="KW-0498">Mitosis</keyword>
<proteinExistence type="inferred from homology"/>
<reference evidence="13 14" key="1">
    <citation type="submission" date="2015-02" db="EMBL/GenBank/DDBJ databases">
        <title>Draft Genome Sequences of Two Closely-Related Aflatoxigenic Aspergillus Species Obtained from the Cote d'Ivoire.</title>
        <authorList>
            <person name="Moore G.G."/>
            <person name="Beltz S.B."/>
            <person name="Mack B.M."/>
        </authorList>
    </citation>
    <scope>NUCLEOTIDE SEQUENCE [LARGE SCALE GENOMIC DNA]</scope>
    <source>
        <strain evidence="13 14">SRRC1432</strain>
    </source>
</reference>
<evidence type="ECO:0000256" key="10">
    <source>
        <dbReference type="ARBA" id="ARBA00023306"/>
    </source>
</evidence>
<dbReference type="PANTHER" id="PTHR13108">
    <property type="entry name" value="CONDENSIN COMPLEX SUBUNIT 2"/>
    <property type="match status" value="1"/>
</dbReference>
<dbReference type="GO" id="GO:0005737">
    <property type="term" value="C:cytoplasm"/>
    <property type="evidence" value="ECO:0007669"/>
    <property type="project" value="UniProtKB-SubCell"/>
</dbReference>
<keyword evidence="6" id="KW-0963">Cytoplasm</keyword>
<feature type="region of interest" description="Disordered" evidence="12">
    <location>
        <begin position="762"/>
        <end position="798"/>
    </location>
</feature>
<evidence type="ECO:0000256" key="2">
    <source>
        <dbReference type="ARBA" id="ARBA00004496"/>
    </source>
</evidence>
<feature type="compositionally biased region" description="Acidic residues" evidence="12">
    <location>
        <begin position="776"/>
        <end position="785"/>
    </location>
</feature>
<dbReference type="Proteomes" id="UP000034947">
    <property type="component" value="Unassembled WGS sequence"/>
</dbReference>
<dbReference type="GO" id="GO:0051301">
    <property type="term" value="P:cell division"/>
    <property type="evidence" value="ECO:0007669"/>
    <property type="project" value="UniProtKB-KW"/>
</dbReference>
<name>A0A0F8W388_9EURO</name>